<evidence type="ECO:0000313" key="3">
    <source>
        <dbReference type="Proteomes" id="UP000799757"/>
    </source>
</evidence>
<reference evidence="2" key="1">
    <citation type="journal article" date="2020" name="Stud. Mycol.">
        <title>101 Dothideomycetes genomes: a test case for predicting lifestyles and emergence of pathogens.</title>
        <authorList>
            <person name="Haridas S."/>
            <person name="Albert R."/>
            <person name="Binder M."/>
            <person name="Bloem J."/>
            <person name="Labutti K."/>
            <person name="Salamov A."/>
            <person name="Andreopoulos B."/>
            <person name="Baker S."/>
            <person name="Barry K."/>
            <person name="Bills G."/>
            <person name="Bluhm B."/>
            <person name="Cannon C."/>
            <person name="Castanera R."/>
            <person name="Culley D."/>
            <person name="Daum C."/>
            <person name="Ezra D."/>
            <person name="Gonzalez J."/>
            <person name="Henrissat B."/>
            <person name="Kuo A."/>
            <person name="Liang C."/>
            <person name="Lipzen A."/>
            <person name="Lutzoni F."/>
            <person name="Magnuson J."/>
            <person name="Mondo S."/>
            <person name="Nolan M."/>
            <person name="Ohm R."/>
            <person name="Pangilinan J."/>
            <person name="Park H.-J."/>
            <person name="Ramirez L."/>
            <person name="Alfaro M."/>
            <person name="Sun H."/>
            <person name="Tritt A."/>
            <person name="Yoshinaga Y."/>
            <person name="Zwiers L.-H."/>
            <person name="Turgeon B."/>
            <person name="Goodwin S."/>
            <person name="Spatafora J."/>
            <person name="Crous P."/>
            <person name="Grigoriev I."/>
        </authorList>
    </citation>
    <scope>NUCLEOTIDE SEQUENCE</scope>
    <source>
        <strain evidence="2">CBS 109.77</strain>
    </source>
</reference>
<name>A0A6A6X7L5_9PLEO</name>
<dbReference type="EMBL" id="MU001984">
    <property type="protein sequence ID" value="KAF2792134.1"/>
    <property type="molecule type" value="Genomic_DNA"/>
</dbReference>
<dbReference type="PANTHER" id="PTHR35391:SF7">
    <property type="entry name" value="C2H2-TYPE DOMAIN-CONTAINING PROTEIN"/>
    <property type="match status" value="1"/>
</dbReference>
<dbReference type="Proteomes" id="UP000799757">
    <property type="component" value="Unassembled WGS sequence"/>
</dbReference>
<dbReference type="OrthoDB" id="6133115at2759"/>
<evidence type="ECO:0000256" key="1">
    <source>
        <dbReference type="SAM" id="MobiDB-lite"/>
    </source>
</evidence>
<organism evidence="2 3">
    <name type="scientific">Melanomma pulvis-pyrius CBS 109.77</name>
    <dbReference type="NCBI Taxonomy" id="1314802"/>
    <lineage>
        <taxon>Eukaryota</taxon>
        <taxon>Fungi</taxon>
        <taxon>Dikarya</taxon>
        <taxon>Ascomycota</taxon>
        <taxon>Pezizomycotina</taxon>
        <taxon>Dothideomycetes</taxon>
        <taxon>Pleosporomycetidae</taxon>
        <taxon>Pleosporales</taxon>
        <taxon>Melanommataceae</taxon>
        <taxon>Melanomma</taxon>
    </lineage>
</organism>
<dbReference type="AlphaFoldDB" id="A0A6A6X7L5"/>
<protein>
    <recommendedName>
        <fullName evidence="4">C2H2-type domain-containing protein</fullName>
    </recommendedName>
</protein>
<accession>A0A6A6X7L5</accession>
<gene>
    <name evidence="2" type="ORF">K505DRAFT_338961</name>
</gene>
<evidence type="ECO:0000313" key="2">
    <source>
        <dbReference type="EMBL" id="KAF2792134.1"/>
    </source>
</evidence>
<proteinExistence type="predicted"/>
<evidence type="ECO:0008006" key="4">
    <source>
        <dbReference type="Google" id="ProtNLM"/>
    </source>
</evidence>
<sequence>MFRSPIYDTKMCRIKDQQGSRGLLPERGLPPRFRSRRRLSPNHQELDHFPSIHHCLRCRRPKTILKEEEITVAKHSDPWYSLSSEEKFFHNHTTTFPGQFAPSSVQDTVALHKMHQISAFVAPAPHISAQIDSCGRGFVNLTTALANVPHFAAQALPETINDEFDRFKTWAGNIGAHRKGHRSLEHMLRDAAHVKVETYNLLQALQDSLANALVIVNGKQTTWDELSNSDSDSESGSLPSGYAGDTSFQSDTDLKHISASIKNTVISNHAISLPSIIRISRRTTYFIQSKFPEANKILTERLGCAISGRLQYLAYGEERHQKLVKNVEKISHEELRTECTDNSTEASPMPTSYSTLVNATIRALLLPKEAREKEHFECPLCYMVVAIHTKAGWKYEHPLRRDTMMCPLCNKGMTLRAMQKHLGHHQEQLALFGLPLNLDEDALRNDEAEALVDVENWQDDEISDVGDTADAGDDLASNAETEEPHVAWEAILETRLGNIAATALHLHTEILPSVIPFTKHLLKAVSFRKWRGHTLSARIFNEVVSTLSIIETEGDARLRQLDLIKEAQALMSDIEGVLSWQIGDIPGCGQTFSTLDSDNRSTVDLPQAMSSALSVPST</sequence>
<keyword evidence="3" id="KW-1185">Reference proteome</keyword>
<feature type="compositionally biased region" description="Low complexity" evidence="1">
    <location>
        <begin position="225"/>
        <end position="241"/>
    </location>
</feature>
<dbReference type="PANTHER" id="PTHR35391">
    <property type="entry name" value="C2H2-TYPE DOMAIN-CONTAINING PROTEIN-RELATED"/>
    <property type="match status" value="1"/>
</dbReference>
<feature type="region of interest" description="Disordered" evidence="1">
    <location>
        <begin position="225"/>
        <end position="244"/>
    </location>
</feature>